<reference evidence="12 13" key="1">
    <citation type="submission" date="2022-02" db="EMBL/GenBank/DDBJ databases">
        <title>Genome of Erysipelotrichaceae sp. nov. NSJ-176 isolated from human feces.</title>
        <authorList>
            <person name="Abdugheni R."/>
        </authorList>
    </citation>
    <scope>NUCLEOTIDE SEQUENCE [LARGE SCALE GENOMIC DNA]</scope>
    <source>
        <strain evidence="12 13">NSJ-176</strain>
    </source>
</reference>
<dbReference type="Gene3D" id="3.40.50.10800">
    <property type="entry name" value="NadA-like"/>
    <property type="match status" value="3"/>
</dbReference>
<dbReference type="EC" id="2.5.1.72" evidence="3 10"/>
<dbReference type="GO" id="GO:0016740">
    <property type="term" value="F:transferase activity"/>
    <property type="evidence" value="ECO:0007669"/>
    <property type="project" value="UniProtKB-KW"/>
</dbReference>
<dbReference type="EMBL" id="JAKVPQ010000003">
    <property type="protein sequence ID" value="MCH4284764.1"/>
    <property type="molecule type" value="Genomic_DNA"/>
</dbReference>
<comment type="pathway">
    <text evidence="2">Cofactor biosynthesis; NAD(+) biosynthesis; quinolinate from iminoaspartate: step 1/1.</text>
</comment>
<evidence type="ECO:0000256" key="9">
    <source>
        <dbReference type="ARBA" id="ARBA00023014"/>
    </source>
</evidence>
<name>A0ABS9R541_9FIRM</name>
<evidence type="ECO:0000256" key="5">
    <source>
        <dbReference type="ARBA" id="ARBA00022642"/>
    </source>
</evidence>
<keyword evidence="11" id="KW-0175">Coiled coil</keyword>
<evidence type="ECO:0000256" key="11">
    <source>
        <dbReference type="SAM" id="Coils"/>
    </source>
</evidence>
<dbReference type="NCBIfam" id="TIGR00550">
    <property type="entry name" value="nadA"/>
    <property type="match status" value="1"/>
</dbReference>
<evidence type="ECO:0000256" key="8">
    <source>
        <dbReference type="ARBA" id="ARBA00023004"/>
    </source>
</evidence>
<evidence type="ECO:0000256" key="7">
    <source>
        <dbReference type="ARBA" id="ARBA00022723"/>
    </source>
</evidence>
<dbReference type="InterPro" id="IPR003473">
    <property type="entry name" value="NadA"/>
</dbReference>
<evidence type="ECO:0000313" key="12">
    <source>
        <dbReference type="EMBL" id="MCH4284764.1"/>
    </source>
</evidence>
<accession>A0ABS9R541</accession>
<dbReference type="Proteomes" id="UP001202402">
    <property type="component" value="Unassembled WGS sequence"/>
</dbReference>
<keyword evidence="13" id="KW-1185">Reference proteome</keyword>
<evidence type="ECO:0000256" key="2">
    <source>
        <dbReference type="ARBA" id="ARBA00005065"/>
    </source>
</evidence>
<evidence type="ECO:0000256" key="6">
    <source>
        <dbReference type="ARBA" id="ARBA00022679"/>
    </source>
</evidence>
<evidence type="ECO:0000313" key="13">
    <source>
        <dbReference type="Proteomes" id="UP001202402"/>
    </source>
</evidence>
<dbReference type="NCBIfam" id="NF006878">
    <property type="entry name" value="PRK09375.1-2"/>
    <property type="match status" value="1"/>
</dbReference>
<evidence type="ECO:0000256" key="4">
    <source>
        <dbReference type="ARBA" id="ARBA00022485"/>
    </source>
</evidence>
<sequence>MSVKRYLDQRYMNKQEEIRQLKQEKDAVLLAHYYVDEEVQKIADYVGDSFYLSKIASSLNNRTLVFCGVSFMGESGKLLSPEKTVLMPDASADCPMAHMVSKAEIDEARSKYDDLAVVCYINSTAEVKTWADVCVTSANAVKIVRNLPNKNILFIPDKNLGRYVKQQVPEKNVMLVKGYCPIHEFIKPEEIKALKQKYPKALVLAHPECNAQVLEMADYIGSTSGILSKAKESDANAFIIATEVGVRYELQVQNPDKQFYFPETLPVCTDMKKITLDKIIEVLKTGENAADVVKAHVEPAKATLTRMLELAK</sequence>
<comment type="cofactor">
    <cofactor evidence="1">
        <name>[4Fe-4S] cluster</name>
        <dbReference type="ChEBI" id="CHEBI:49883"/>
    </cofactor>
</comment>
<dbReference type="SUPFAM" id="SSF142754">
    <property type="entry name" value="NadA-like"/>
    <property type="match status" value="1"/>
</dbReference>
<dbReference type="PANTHER" id="PTHR30573">
    <property type="entry name" value="QUINOLINATE SYNTHETASE A"/>
    <property type="match status" value="1"/>
</dbReference>
<organism evidence="12 13">
    <name type="scientific">Amedibacillus hominis</name>
    <dbReference type="NCBI Taxonomy" id="2897776"/>
    <lineage>
        <taxon>Bacteria</taxon>
        <taxon>Bacillati</taxon>
        <taxon>Bacillota</taxon>
        <taxon>Erysipelotrichia</taxon>
        <taxon>Erysipelotrichales</taxon>
        <taxon>Erysipelotrichaceae</taxon>
        <taxon>Amedibacillus</taxon>
    </lineage>
</organism>
<dbReference type="RefSeq" id="WP_233509571.1">
    <property type="nucleotide sequence ID" value="NZ_JAKVPQ010000003.1"/>
</dbReference>
<feature type="coiled-coil region" evidence="11">
    <location>
        <begin position="4"/>
        <end position="31"/>
    </location>
</feature>
<proteinExistence type="predicted"/>
<keyword evidence="7" id="KW-0479">Metal-binding</keyword>
<comment type="caution">
    <text evidence="12">The sequence shown here is derived from an EMBL/GenBank/DDBJ whole genome shotgun (WGS) entry which is preliminary data.</text>
</comment>
<evidence type="ECO:0000256" key="10">
    <source>
        <dbReference type="NCBIfam" id="TIGR00550"/>
    </source>
</evidence>
<keyword evidence="4" id="KW-0004">4Fe-4S</keyword>
<keyword evidence="5" id="KW-0662">Pyridine nucleotide biosynthesis</keyword>
<keyword evidence="9" id="KW-0411">Iron-sulfur</keyword>
<evidence type="ECO:0000256" key="1">
    <source>
        <dbReference type="ARBA" id="ARBA00001966"/>
    </source>
</evidence>
<dbReference type="PANTHER" id="PTHR30573:SF0">
    <property type="entry name" value="QUINOLINATE SYNTHASE, CHLOROPLASTIC"/>
    <property type="match status" value="1"/>
</dbReference>
<protein>
    <recommendedName>
        <fullName evidence="3 10">Quinolinate synthase</fullName>
        <ecNumber evidence="3 10">2.5.1.72</ecNumber>
    </recommendedName>
</protein>
<gene>
    <name evidence="12" type="primary">nadA</name>
    <name evidence="12" type="ORF">LQE99_06430</name>
</gene>
<evidence type="ECO:0000256" key="3">
    <source>
        <dbReference type="ARBA" id="ARBA00012669"/>
    </source>
</evidence>
<keyword evidence="6 12" id="KW-0808">Transferase</keyword>
<dbReference type="Pfam" id="PF02445">
    <property type="entry name" value="NadA"/>
    <property type="match status" value="1"/>
</dbReference>
<dbReference type="InterPro" id="IPR036094">
    <property type="entry name" value="NadA_sf"/>
</dbReference>
<keyword evidence="8" id="KW-0408">Iron</keyword>